<evidence type="ECO:0000313" key="2">
    <source>
        <dbReference type="Proteomes" id="UP000054217"/>
    </source>
</evidence>
<protein>
    <submittedName>
        <fullName evidence="1">Uncharacterized protein</fullName>
    </submittedName>
</protein>
<keyword evidence="2" id="KW-1185">Reference proteome</keyword>
<dbReference type="EMBL" id="KN831990">
    <property type="protein sequence ID" value="KIO01235.1"/>
    <property type="molecule type" value="Genomic_DNA"/>
</dbReference>
<dbReference type="InParanoid" id="A0A0C3NJT5"/>
<organism evidence="1 2">
    <name type="scientific">Pisolithus tinctorius Marx 270</name>
    <dbReference type="NCBI Taxonomy" id="870435"/>
    <lineage>
        <taxon>Eukaryota</taxon>
        <taxon>Fungi</taxon>
        <taxon>Dikarya</taxon>
        <taxon>Basidiomycota</taxon>
        <taxon>Agaricomycotina</taxon>
        <taxon>Agaricomycetes</taxon>
        <taxon>Agaricomycetidae</taxon>
        <taxon>Boletales</taxon>
        <taxon>Sclerodermatineae</taxon>
        <taxon>Pisolithaceae</taxon>
        <taxon>Pisolithus</taxon>
    </lineage>
</organism>
<accession>A0A0C3NJT5</accession>
<reference evidence="2" key="2">
    <citation type="submission" date="2015-01" db="EMBL/GenBank/DDBJ databases">
        <title>Evolutionary Origins and Diversification of the Mycorrhizal Mutualists.</title>
        <authorList>
            <consortium name="DOE Joint Genome Institute"/>
            <consortium name="Mycorrhizal Genomics Consortium"/>
            <person name="Kohler A."/>
            <person name="Kuo A."/>
            <person name="Nagy L.G."/>
            <person name="Floudas D."/>
            <person name="Copeland A."/>
            <person name="Barry K.W."/>
            <person name="Cichocki N."/>
            <person name="Veneault-Fourrey C."/>
            <person name="LaButti K."/>
            <person name="Lindquist E.A."/>
            <person name="Lipzen A."/>
            <person name="Lundell T."/>
            <person name="Morin E."/>
            <person name="Murat C."/>
            <person name="Riley R."/>
            <person name="Ohm R."/>
            <person name="Sun H."/>
            <person name="Tunlid A."/>
            <person name="Henrissat B."/>
            <person name="Grigoriev I.V."/>
            <person name="Hibbett D.S."/>
            <person name="Martin F."/>
        </authorList>
    </citation>
    <scope>NUCLEOTIDE SEQUENCE [LARGE SCALE GENOMIC DNA]</scope>
    <source>
        <strain evidence="2">Marx 270</strain>
    </source>
</reference>
<proteinExistence type="predicted"/>
<dbReference type="HOGENOM" id="CLU_3033381_0_0_1"/>
<reference evidence="1 2" key="1">
    <citation type="submission" date="2014-04" db="EMBL/GenBank/DDBJ databases">
        <authorList>
            <consortium name="DOE Joint Genome Institute"/>
            <person name="Kuo A."/>
            <person name="Kohler A."/>
            <person name="Costa M.D."/>
            <person name="Nagy L.G."/>
            <person name="Floudas D."/>
            <person name="Copeland A."/>
            <person name="Barry K.W."/>
            <person name="Cichocki N."/>
            <person name="Veneault-Fourrey C."/>
            <person name="LaButti K."/>
            <person name="Lindquist E.A."/>
            <person name="Lipzen A."/>
            <person name="Lundell T."/>
            <person name="Morin E."/>
            <person name="Murat C."/>
            <person name="Sun H."/>
            <person name="Tunlid A."/>
            <person name="Henrissat B."/>
            <person name="Grigoriev I.V."/>
            <person name="Hibbett D.S."/>
            <person name="Martin F."/>
            <person name="Nordberg H.P."/>
            <person name="Cantor M.N."/>
            <person name="Hua S.X."/>
        </authorList>
    </citation>
    <scope>NUCLEOTIDE SEQUENCE [LARGE SCALE GENOMIC DNA]</scope>
    <source>
        <strain evidence="1 2">Marx 270</strain>
    </source>
</reference>
<name>A0A0C3NJT5_PISTI</name>
<sequence>MLHRWATELSLESSDQSISHLASWTPVPGFADVACHPEKLSIRSFCSTTTYHAQR</sequence>
<gene>
    <name evidence="1" type="ORF">M404DRAFT_737441</name>
</gene>
<dbReference type="AlphaFoldDB" id="A0A0C3NJT5"/>
<evidence type="ECO:0000313" key="1">
    <source>
        <dbReference type="EMBL" id="KIO01235.1"/>
    </source>
</evidence>
<dbReference type="Proteomes" id="UP000054217">
    <property type="component" value="Unassembled WGS sequence"/>
</dbReference>